<dbReference type="GO" id="GO:0016020">
    <property type="term" value="C:membrane"/>
    <property type="evidence" value="ECO:0007669"/>
    <property type="project" value="UniProtKB-SubCell"/>
</dbReference>
<dbReference type="EMBL" id="DVNB01000049">
    <property type="protein sequence ID" value="HIU57104.1"/>
    <property type="molecule type" value="Genomic_DNA"/>
</dbReference>
<evidence type="ECO:0000313" key="7">
    <source>
        <dbReference type="Proteomes" id="UP000824109"/>
    </source>
</evidence>
<proteinExistence type="predicted"/>
<dbReference type="PRINTS" id="PR00762">
    <property type="entry name" value="CLCHANNEL"/>
</dbReference>
<dbReference type="Proteomes" id="UP000824109">
    <property type="component" value="Unassembled WGS sequence"/>
</dbReference>
<dbReference type="PANTHER" id="PTHR43427:SF12">
    <property type="entry name" value="CHLORIDE TRANSPORTER"/>
    <property type="match status" value="1"/>
</dbReference>
<dbReference type="Gene3D" id="1.10.3080.10">
    <property type="entry name" value="Clc chloride channel"/>
    <property type="match status" value="1"/>
</dbReference>
<comment type="caution">
    <text evidence="6">The sequence shown here is derived from an EMBL/GenBank/DDBJ whole genome shotgun (WGS) entry which is preliminary data.</text>
</comment>
<feature type="transmembrane region" description="Helical" evidence="5">
    <location>
        <begin position="330"/>
        <end position="363"/>
    </location>
</feature>
<feature type="transmembrane region" description="Helical" evidence="5">
    <location>
        <begin position="263"/>
        <end position="282"/>
    </location>
</feature>
<feature type="transmembrane region" description="Helical" evidence="5">
    <location>
        <begin position="7"/>
        <end position="36"/>
    </location>
</feature>
<keyword evidence="4 5" id="KW-0472">Membrane</keyword>
<accession>A0A9D1MBG5</accession>
<dbReference type="InterPro" id="IPR014743">
    <property type="entry name" value="Cl-channel_core"/>
</dbReference>
<organism evidence="6 7">
    <name type="scientific">Candidatus Ornithomonoglobus merdipullorum</name>
    <dbReference type="NCBI Taxonomy" id="2840895"/>
    <lineage>
        <taxon>Bacteria</taxon>
        <taxon>Bacillati</taxon>
        <taxon>Bacillota</taxon>
        <taxon>Clostridia</taxon>
        <taxon>Candidatus Ornithomonoglobus</taxon>
    </lineage>
</organism>
<keyword evidence="3 5" id="KW-1133">Transmembrane helix</keyword>
<keyword evidence="2 5" id="KW-0812">Transmembrane</keyword>
<evidence type="ECO:0000256" key="5">
    <source>
        <dbReference type="SAM" id="Phobius"/>
    </source>
</evidence>
<evidence type="ECO:0000256" key="3">
    <source>
        <dbReference type="ARBA" id="ARBA00022989"/>
    </source>
</evidence>
<name>A0A9D1MBG5_9FIRM</name>
<feature type="transmembrane region" description="Helical" evidence="5">
    <location>
        <begin position="302"/>
        <end position="323"/>
    </location>
</feature>
<evidence type="ECO:0000313" key="6">
    <source>
        <dbReference type="EMBL" id="HIU57104.1"/>
    </source>
</evidence>
<evidence type="ECO:0000256" key="1">
    <source>
        <dbReference type="ARBA" id="ARBA00004141"/>
    </source>
</evidence>
<dbReference type="Pfam" id="PF00654">
    <property type="entry name" value="Voltage_CLC"/>
    <property type="match status" value="1"/>
</dbReference>
<feature type="transmembrane region" description="Helical" evidence="5">
    <location>
        <begin position="383"/>
        <end position="399"/>
    </location>
</feature>
<feature type="transmembrane region" description="Helical" evidence="5">
    <location>
        <begin position="197"/>
        <end position="218"/>
    </location>
</feature>
<feature type="transmembrane region" description="Helical" evidence="5">
    <location>
        <begin position="149"/>
        <end position="166"/>
    </location>
</feature>
<evidence type="ECO:0000256" key="4">
    <source>
        <dbReference type="ARBA" id="ARBA00023136"/>
    </source>
</evidence>
<gene>
    <name evidence="6" type="ORF">IAA61_04735</name>
</gene>
<feature type="transmembrane region" description="Helical" evidence="5">
    <location>
        <begin position="42"/>
        <end position="61"/>
    </location>
</feature>
<evidence type="ECO:0000256" key="2">
    <source>
        <dbReference type="ARBA" id="ARBA00022692"/>
    </source>
</evidence>
<protein>
    <submittedName>
        <fullName evidence="6">Chloride channel protein</fullName>
    </submittedName>
</protein>
<dbReference type="InterPro" id="IPR050368">
    <property type="entry name" value="ClC-type_chloride_channel"/>
</dbReference>
<dbReference type="InterPro" id="IPR001807">
    <property type="entry name" value="ClC"/>
</dbReference>
<comment type="subcellular location">
    <subcellularLocation>
        <location evidence="1">Membrane</location>
        <topology evidence="1">Multi-pass membrane protein</topology>
    </subcellularLocation>
</comment>
<feature type="transmembrane region" description="Helical" evidence="5">
    <location>
        <begin position="224"/>
        <end position="242"/>
    </location>
</feature>
<reference evidence="6" key="2">
    <citation type="journal article" date="2021" name="PeerJ">
        <title>Extensive microbial diversity within the chicken gut microbiome revealed by metagenomics and culture.</title>
        <authorList>
            <person name="Gilroy R."/>
            <person name="Ravi A."/>
            <person name="Getino M."/>
            <person name="Pursley I."/>
            <person name="Horton D.L."/>
            <person name="Alikhan N.F."/>
            <person name="Baker D."/>
            <person name="Gharbi K."/>
            <person name="Hall N."/>
            <person name="Watson M."/>
            <person name="Adriaenssens E.M."/>
            <person name="Foster-Nyarko E."/>
            <person name="Jarju S."/>
            <person name="Secka A."/>
            <person name="Antonio M."/>
            <person name="Oren A."/>
            <person name="Chaudhuri R.R."/>
            <person name="La Ragione R."/>
            <person name="Hildebrand F."/>
            <person name="Pallen M.J."/>
        </authorList>
    </citation>
    <scope>NUCLEOTIDE SEQUENCE</scope>
    <source>
        <strain evidence="6">USAMLcec3-3695</strain>
    </source>
</reference>
<reference evidence="6" key="1">
    <citation type="submission" date="2020-10" db="EMBL/GenBank/DDBJ databases">
        <authorList>
            <person name="Gilroy R."/>
        </authorList>
    </citation>
    <scope>NUCLEOTIDE SEQUENCE</scope>
    <source>
        <strain evidence="6">USAMLcec3-3695</strain>
    </source>
</reference>
<dbReference type="SUPFAM" id="SSF81340">
    <property type="entry name" value="Clc chloride channel"/>
    <property type="match status" value="1"/>
</dbReference>
<dbReference type="AlphaFoldDB" id="A0A9D1MBG5"/>
<dbReference type="GO" id="GO:0015108">
    <property type="term" value="F:chloride transmembrane transporter activity"/>
    <property type="evidence" value="ECO:0007669"/>
    <property type="project" value="InterPro"/>
</dbReference>
<sequence length="420" mass="44520">MKKLKGIVICSLIAVVIGAVMGAVSGFFGIAIEIIGDIREDWYIFLTPFLGISGLVIVFVYKKFSPFSTQGLDLAIEYQMGEVDERGEVHDFGHARKIGKFPNAYAVIKIFNNLLMLLFGASTGKEGTIAQCGAAVGDYASRIFRSRRYSQVLLITGVSAALGGLFQTPLGGLFFALEFAASGVLFYEALIPALISAYAACAVSKFCGYFAFSFPVAFDGQLEPVQMLSFVAGAVCFGLIGRGFSELLGRTKKLWNEKVESKYIGIFVAGCVMAALLIFVHGGRYSGTGENIISAIFIDGKFYMYDFVLKAVFTIICIAVGFTGGEMTPLITIGAAAGAVLSQITGLPLGLAAAAGAVAVYGAATNTLLAPILIGIELFGGDVAVYIALACVTAFAVNGNKSIYASQRRVIRSLYSVLKK</sequence>
<dbReference type="PANTHER" id="PTHR43427">
    <property type="entry name" value="CHLORIDE CHANNEL PROTEIN CLC-E"/>
    <property type="match status" value="1"/>
</dbReference>